<dbReference type="Pfam" id="PF14520">
    <property type="entry name" value="HHH_5"/>
    <property type="match status" value="1"/>
</dbReference>
<dbReference type="InterPro" id="IPR043519">
    <property type="entry name" value="NT_sf"/>
</dbReference>
<keyword evidence="12" id="KW-0269">Exonuclease</keyword>
<evidence type="ECO:0000259" key="9">
    <source>
        <dbReference type="SMART" id="SM00278"/>
    </source>
</evidence>
<dbReference type="NCBIfam" id="NF006375">
    <property type="entry name" value="PRK08609.1"/>
    <property type="match status" value="1"/>
</dbReference>
<keyword evidence="4" id="KW-0808">Transferase</keyword>
<feature type="domain" description="DNA-directed DNA polymerase X" evidence="11">
    <location>
        <begin position="2"/>
        <end position="316"/>
    </location>
</feature>
<dbReference type="Proteomes" id="UP001372526">
    <property type="component" value="Unassembled WGS sequence"/>
</dbReference>
<keyword evidence="5" id="KW-0548">Nucleotidyltransferase</keyword>
<dbReference type="Pfam" id="PF02811">
    <property type="entry name" value="PHP"/>
    <property type="match status" value="1"/>
</dbReference>
<evidence type="ECO:0000256" key="6">
    <source>
        <dbReference type="ARBA" id="ARBA00022705"/>
    </source>
</evidence>
<keyword evidence="3" id="KW-0237">DNA synthesis</keyword>
<evidence type="ECO:0000259" key="10">
    <source>
        <dbReference type="SMART" id="SM00481"/>
    </source>
</evidence>
<dbReference type="GO" id="GO:0004527">
    <property type="term" value="F:exonuclease activity"/>
    <property type="evidence" value="ECO:0007669"/>
    <property type="project" value="UniProtKB-KW"/>
</dbReference>
<name>A0ABU8FBH2_9BACI</name>
<dbReference type="SMART" id="SM00278">
    <property type="entry name" value="HhH1"/>
    <property type="match status" value="3"/>
</dbReference>
<evidence type="ECO:0000256" key="5">
    <source>
        <dbReference type="ARBA" id="ARBA00022695"/>
    </source>
</evidence>
<dbReference type="Pfam" id="PF14791">
    <property type="entry name" value="DNA_pol_B_thumb"/>
    <property type="match status" value="1"/>
</dbReference>
<dbReference type="Gene3D" id="3.30.210.10">
    <property type="entry name" value="DNA polymerase, thumb domain"/>
    <property type="match status" value="1"/>
</dbReference>
<comment type="catalytic activity">
    <reaction evidence="8">
        <text>DNA(n) + a 2'-deoxyribonucleoside 5'-triphosphate = DNA(n+1) + diphosphate</text>
        <dbReference type="Rhea" id="RHEA:22508"/>
        <dbReference type="Rhea" id="RHEA-COMP:17339"/>
        <dbReference type="Rhea" id="RHEA-COMP:17340"/>
        <dbReference type="ChEBI" id="CHEBI:33019"/>
        <dbReference type="ChEBI" id="CHEBI:61560"/>
        <dbReference type="ChEBI" id="CHEBI:173112"/>
        <dbReference type="EC" id="2.7.7.7"/>
    </reaction>
</comment>
<dbReference type="SUPFAM" id="SSF47802">
    <property type="entry name" value="DNA polymerase beta, N-terminal domain-like"/>
    <property type="match status" value="1"/>
</dbReference>
<dbReference type="CDD" id="cd00141">
    <property type="entry name" value="NT_POLXc"/>
    <property type="match status" value="1"/>
</dbReference>
<dbReference type="EMBL" id="JBAWSX010000001">
    <property type="protein sequence ID" value="MEI4800027.1"/>
    <property type="molecule type" value="Genomic_DNA"/>
</dbReference>
<dbReference type="InterPro" id="IPR016195">
    <property type="entry name" value="Pol/histidinol_Pase-like"/>
</dbReference>
<dbReference type="PIRSF" id="PIRSF005047">
    <property type="entry name" value="UCP005047_YshC"/>
    <property type="match status" value="1"/>
</dbReference>
<dbReference type="InterPro" id="IPR004013">
    <property type="entry name" value="PHP_dom"/>
</dbReference>
<evidence type="ECO:0000256" key="8">
    <source>
        <dbReference type="ARBA" id="ARBA00049244"/>
    </source>
</evidence>
<dbReference type="Gene3D" id="3.20.20.140">
    <property type="entry name" value="Metal-dependent hydrolases"/>
    <property type="match status" value="1"/>
</dbReference>
<evidence type="ECO:0000256" key="4">
    <source>
        <dbReference type="ARBA" id="ARBA00022679"/>
    </source>
</evidence>
<accession>A0ABU8FBH2</accession>
<evidence type="ECO:0000256" key="2">
    <source>
        <dbReference type="ARBA" id="ARBA00012417"/>
    </source>
</evidence>
<dbReference type="InterPro" id="IPR022311">
    <property type="entry name" value="PolX-like"/>
</dbReference>
<proteinExistence type="predicted"/>
<keyword evidence="12" id="KW-0378">Hydrolase</keyword>
<dbReference type="PANTHER" id="PTHR36928">
    <property type="entry name" value="PHOSPHATASE YCDX-RELATED"/>
    <property type="match status" value="1"/>
</dbReference>
<dbReference type="CDD" id="cd07436">
    <property type="entry name" value="PHP_PolX"/>
    <property type="match status" value="1"/>
</dbReference>
<comment type="cofactor">
    <cofactor evidence="1">
        <name>Mg(2+)</name>
        <dbReference type="ChEBI" id="CHEBI:18420"/>
    </cofactor>
</comment>
<dbReference type="InterPro" id="IPR010996">
    <property type="entry name" value="HHH_MUS81"/>
</dbReference>
<evidence type="ECO:0000256" key="3">
    <source>
        <dbReference type="ARBA" id="ARBA00022634"/>
    </source>
</evidence>
<feature type="domain" description="Polymerase/histidinol phosphatase N-terminal" evidence="10">
    <location>
        <begin position="338"/>
        <end position="417"/>
    </location>
</feature>
<dbReference type="Gene3D" id="3.30.460.10">
    <property type="entry name" value="Beta Polymerase, domain 2"/>
    <property type="match status" value="1"/>
</dbReference>
<evidence type="ECO:0000256" key="7">
    <source>
        <dbReference type="ARBA" id="ARBA00022932"/>
    </source>
</evidence>
<dbReference type="Gene3D" id="1.10.150.110">
    <property type="entry name" value="DNA polymerase beta, N-terminal domain-like"/>
    <property type="match status" value="1"/>
</dbReference>
<protein>
    <recommendedName>
        <fullName evidence="2">DNA-directed DNA polymerase</fullName>
        <ecNumber evidence="2">2.7.7.7</ecNumber>
    </recommendedName>
</protein>
<dbReference type="InterPro" id="IPR037160">
    <property type="entry name" value="DNA_Pol_thumb_sf"/>
</dbReference>
<evidence type="ECO:0000256" key="1">
    <source>
        <dbReference type="ARBA" id="ARBA00001946"/>
    </source>
</evidence>
<dbReference type="InterPro" id="IPR002054">
    <property type="entry name" value="DNA-dir_DNA_pol_X"/>
</dbReference>
<keyword evidence="12" id="KW-0540">Nuclease</keyword>
<dbReference type="InterPro" id="IPR050243">
    <property type="entry name" value="PHP_phosphatase"/>
</dbReference>
<evidence type="ECO:0000313" key="12">
    <source>
        <dbReference type="EMBL" id="MEI4800027.1"/>
    </source>
</evidence>
<dbReference type="InterPro" id="IPR047967">
    <property type="entry name" value="PolX_PHP"/>
</dbReference>
<reference evidence="12 13" key="1">
    <citation type="submission" date="2024-01" db="EMBL/GenBank/DDBJ databases">
        <title>Seven novel Bacillus-like species.</title>
        <authorList>
            <person name="Liu G."/>
        </authorList>
    </citation>
    <scope>NUCLEOTIDE SEQUENCE [LARGE SCALE GENOMIC DNA]</scope>
    <source>
        <strain evidence="12 13">FJAT-51639</strain>
    </source>
</reference>
<dbReference type="InterPro" id="IPR029398">
    <property type="entry name" value="PolB_thumb"/>
</dbReference>
<dbReference type="InterPro" id="IPR003141">
    <property type="entry name" value="Pol/His_phosphatase_N"/>
</dbReference>
<feature type="domain" description="Helix-hairpin-helix DNA-binding motif class 1" evidence="9">
    <location>
        <begin position="50"/>
        <end position="69"/>
    </location>
</feature>
<dbReference type="RefSeq" id="WP_336471049.1">
    <property type="nucleotide sequence ID" value="NZ_JBAWSX010000001.1"/>
</dbReference>
<keyword evidence="7" id="KW-0239">DNA-directed DNA polymerase</keyword>
<dbReference type="Pfam" id="PF14716">
    <property type="entry name" value="HHH_8"/>
    <property type="match status" value="1"/>
</dbReference>
<dbReference type="SUPFAM" id="SSF81301">
    <property type="entry name" value="Nucleotidyltransferase"/>
    <property type="match status" value="1"/>
</dbReference>
<keyword evidence="13" id="KW-1185">Reference proteome</keyword>
<dbReference type="InterPro" id="IPR027421">
    <property type="entry name" value="DNA_pol_lamdba_lyase_dom_sf"/>
</dbReference>
<dbReference type="Gene3D" id="1.10.150.20">
    <property type="entry name" value="5' to 3' exonuclease, C-terminal subdomain"/>
    <property type="match status" value="1"/>
</dbReference>
<organism evidence="12 13">
    <name type="scientific">Bacillus bruguierae</name>
    <dbReference type="NCBI Taxonomy" id="3127667"/>
    <lineage>
        <taxon>Bacteria</taxon>
        <taxon>Bacillati</taxon>
        <taxon>Bacillota</taxon>
        <taxon>Bacilli</taxon>
        <taxon>Bacillales</taxon>
        <taxon>Bacillaceae</taxon>
        <taxon>Bacillus</taxon>
    </lineage>
</organism>
<dbReference type="SMART" id="SM00483">
    <property type="entry name" value="POLXc"/>
    <property type="match status" value="1"/>
</dbReference>
<gene>
    <name evidence="12" type="primary">polX</name>
    <name evidence="12" type="ORF">WAZ07_01575</name>
</gene>
<dbReference type="EC" id="2.7.7.7" evidence="2"/>
<dbReference type="InterPro" id="IPR003583">
    <property type="entry name" value="Hlx-hairpin-Hlx_DNA-bd_motif"/>
</dbReference>
<feature type="domain" description="Helix-hairpin-helix DNA-binding motif class 1" evidence="9">
    <location>
        <begin position="90"/>
        <end position="109"/>
    </location>
</feature>
<dbReference type="SUPFAM" id="SSF89550">
    <property type="entry name" value="PHP domain-like"/>
    <property type="match status" value="1"/>
</dbReference>
<sequence>MKVNKKQVIKLLETIALFMELKGENPFKISAFRKAAAALENDDRSLSEIEDFMKIQGIGKGTAAVIAEYIEVGTSEVLTELEKEVPSSLLPLLKLPGLGGKKVAKLYKELGVVDIETLKKACEENQVQALAGFGKKTEEKILEAIAQVGSRPERLPVAMVIPIAGEIERKLSNVPEIIRYSRAGSLRRVRETVKDLDFIIATTEPEKVREHLLQFDNMIEVIASGDTKVSVRLQYEYDISIDFRLVKPEEFITTLHHFTGSKDHNVRMRQIAKDKGEKISEYGVENLETGEVQTFETEEAFFAHFGLPFIPPEVREDGKEIDLIEQYPNLIQFSHIQGDLHMHTTWSDGAFSIEEMVQACRARGYKYMAITDHSQYLKVANGLTKERLREQGKEIERMNDKYPDITILRGIEMDILPDATLDFDDDILAELDYVIGAIHSSFSQDRETIMKRLRTAIENHHVTMIAHPTGRLIGRREGYDVDTDLLIELAKETNTVLELNANPNRLDLSAKLLKQAQDAGVKIAINTDAHTLEMLEDMEIGTAAARKGWIQKDTVINTWDIERLLNYIKRNK</sequence>
<dbReference type="PANTHER" id="PTHR36928:SF1">
    <property type="entry name" value="PHOSPHATASE YCDX-RELATED"/>
    <property type="match status" value="1"/>
</dbReference>
<dbReference type="SMART" id="SM00481">
    <property type="entry name" value="POLIIIAc"/>
    <property type="match status" value="1"/>
</dbReference>
<feature type="domain" description="Helix-hairpin-helix DNA-binding motif class 1" evidence="9">
    <location>
        <begin position="125"/>
        <end position="144"/>
    </location>
</feature>
<comment type="caution">
    <text evidence="12">The sequence shown here is derived from an EMBL/GenBank/DDBJ whole genome shotgun (WGS) entry which is preliminary data.</text>
</comment>
<evidence type="ECO:0000313" key="13">
    <source>
        <dbReference type="Proteomes" id="UP001372526"/>
    </source>
</evidence>
<evidence type="ECO:0000259" key="11">
    <source>
        <dbReference type="SMART" id="SM00483"/>
    </source>
</evidence>
<keyword evidence="6" id="KW-0235">DNA replication</keyword>